<dbReference type="EMBL" id="MU006120">
    <property type="protein sequence ID" value="KAF2834381.1"/>
    <property type="molecule type" value="Genomic_DNA"/>
</dbReference>
<evidence type="ECO:0000313" key="2">
    <source>
        <dbReference type="Proteomes" id="UP000799429"/>
    </source>
</evidence>
<dbReference type="Proteomes" id="UP000799429">
    <property type="component" value="Unassembled WGS sequence"/>
</dbReference>
<sequence>MEQQLQTMFSELRDQINQQHSPIQSLQEQATPVTHSTFRSASRIRLITKLRANGTAIGYATAQFYYVYLSLESHLQAIVLLQLSQAEELGIWNYNTIFDQLSNVYDFSNKTQEADAELATVSEHVSSLIVRLDGVFQAVC</sequence>
<name>A0A9P4S2T2_9PEZI</name>
<proteinExistence type="predicted"/>
<dbReference type="AlphaFoldDB" id="A0A9P4S2T2"/>
<comment type="caution">
    <text evidence="1">The sequence shown here is derived from an EMBL/GenBank/DDBJ whole genome shotgun (WGS) entry which is preliminary data.</text>
</comment>
<keyword evidence="2" id="KW-1185">Reference proteome</keyword>
<accession>A0A9P4S2T2</accession>
<gene>
    <name evidence="1" type="ORF">M501DRAFT_1001262</name>
</gene>
<reference evidence="1" key="1">
    <citation type="journal article" date="2020" name="Stud. Mycol.">
        <title>101 Dothideomycetes genomes: a test case for predicting lifestyles and emergence of pathogens.</title>
        <authorList>
            <person name="Haridas S."/>
            <person name="Albert R."/>
            <person name="Binder M."/>
            <person name="Bloem J."/>
            <person name="Labutti K."/>
            <person name="Salamov A."/>
            <person name="Andreopoulos B."/>
            <person name="Baker S."/>
            <person name="Barry K."/>
            <person name="Bills G."/>
            <person name="Bluhm B."/>
            <person name="Cannon C."/>
            <person name="Castanera R."/>
            <person name="Culley D."/>
            <person name="Daum C."/>
            <person name="Ezra D."/>
            <person name="Gonzalez J."/>
            <person name="Henrissat B."/>
            <person name="Kuo A."/>
            <person name="Liang C."/>
            <person name="Lipzen A."/>
            <person name="Lutzoni F."/>
            <person name="Magnuson J."/>
            <person name="Mondo S."/>
            <person name="Nolan M."/>
            <person name="Ohm R."/>
            <person name="Pangilinan J."/>
            <person name="Park H.-J."/>
            <person name="Ramirez L."/>
            <person name="Alfaro M."/>
            <person name="Sun H."/>
            <person name="Tritt A."/>
            <person name="Yoshinaga Y."/>
            <person name="Zwiers L.-H."/>
            <person name="Turgeon B."/>
            <person name="Goodwin S."/>
            <person name="Spatafora J."/>
            <person name="Crous P."/>
            <person name="Grigoriev I."/>
        </authorList>
    </citation>
    <scope>NUCLEOTIDE SEQUENCE</scope>
    <source>
        <strain evidence="1">CBS 101060</strain>
    </source>
</reference>
<evidence type="ECO:0000313" key="1">
    <source>
        <dbReference type="EMBL" id="KAF2834381.1"/>
    </source>
</evidence>
<dbReference type="OrthoDB" id="3528001at2759"/>
<organism evidence="1 2">
    <name type="scientific">Patellaria atrata CBS 101060</name>
    <dbReference type="NCBI Taxonomy" id="1346257"/>
    <lineage>
        <taxon>Eukaryota</taxon>
        <taxon>Fungi</taxon>
        <taxon>Dikarya</taxon>
        <taxon>Ascomycota</taxon>
        <taxon>Pezizomycotina</taxon>
        <taxon>Dothideomycetes</taxon>
        <taxon>Dothideomycetes incertae sedis</taxon>
        <taxon>Patellariales</taxon>
        <taxon>Patellariaceae</taxon>
        <taxon>Patellaria</taxon>
    </lineage>
</organism>
<protein>
    <submittedName>
        <fullName evidence="1">Uncharacterized protein</fullName>
    </submittedName>
</protein>